<comment type="caution">
    <text evidence="1">The sequence shown here is derived from an EMBL/GenBank/DDBJ whole genome shotgun (WGS) entry which is preliminary data.</text>
</comment>
<dbReference type="AlphaFoldDB" id="A0A3A8F183"/>
<evidence type="ECO:0008006" key="3">
    <source>
        <dbReference type="Google" id="ProtNLM"/>
    </source>
</evidence>
<keyword evidence="2" id="KW-1185">Reference proteome</keyword>
<sequence length="216" mass="25447">MFVFEEVFKEKRSSLSKGVDLRLQRALSWVKQAGQLNGELEAKLLYHWIGFNALYLDEIELSYSQKLQRLSLFLTRLVDLDHEGKIMHNLSSKLDSSMQIFLESPYLSYHFWQFQHRQLDEAQWQEYRIQEKTQLKNAIQASSNAEILNFIFARIAMLQTQMSLGGMVNRSQVFRQLIDSACQILTTLLPIFMYIMLEHEQSFDGHVQFFPVVHFS</sequence>
<proteinExistence type="predicted"/>
<name>A0A3A8F183_9GAMM</name>
<dbReference type="RefSeq" id="WP_120368554.1">
    <property type="nucleotide sequence ID" value="NZ_RAXU01000001.1"/>
</dbReference>
<gene>
    <name evidence="1" type="ORF">D7V21_00290</name>
</gene>
<dbReference type="Proteomes" id="UP000269001">
    <property type="component" value="Unassembled WGS sequence"/>
</dbReference>
<organism evidence="1 2">
    <name type="scientific">Acinetobacter guerrae</name>
    <dbReference type="NCBI Taxonomy" id="1843371"/>
    <lineage>
        <taxon>Bacteria</taxon>
        <taxon>Pseudomonadati</taxon>
        <taxon>Pseudomonadota</taxon>
        <taxon>Gammaproteobacteria</taxon>
        <taxon>Moraxellales</taxon>
        <taxon>Moraxellaceae</taxon>
        <taxon>Acinetobacter</taxon>
    </lineage>
</organism>
<reference evidence="1 2" key="1">
    <citation type="submission" date="2018-09" db="EMBL/GenBank/DDBJ databases">
        <title>The draft genome of Acinetobacter spp. strains.</title>
        <authorList>
            <person name="Qin J."/>
            <person name="Feng Y."/>
            <person name="Zong Z."/>
        </authorList>
    </citation>
    <scope>NUCLEOTIDE SEQUENCE [LARGE SCALE GENOMIC DNA]</scope>
    <source>
        <strain evidence="1 2">WCHAc060096</strain>
    </source>
</reference>
<evidence type="ECO:0000313" key="2">
    <source>
        <dbReference type="Proteomes" id="UP000269001"/>
    </source>
</evidence>
<dbReference type="EMBL" id="RAXU01000001">
    <property type="protein sequence ID" value="RKG36074.1"/>
    <property type="molecule type" value="Genomic_DNA"/>
</dbReference>
<accession>A0A3A8F183</accession>
<protein>
    <recommendedName>
        <fullName evidence="3">Apea-like HEPN domain-containing protein</fullName>
    </recommendedName>
</protein>
<evidence type="ECO:0000313" key="1">
    <source>
        <dbReference type="EMBL" id="RKG36074.1"/>
    </source>
</evidence>